<sequence length="95" mass="9752">MTGYAARPRKLGVRTGKTCVFSPPGSSFARDDRGNIVHAYSGYGRGILEDSVTYKLLDIPGRGGGRAGGNPAGRAGRATKYGGARSGTVRYGSGG</sequence>
<protein>
    <submittedName>
        <fullName evidence="2">Uncharacterized protein</fullName>
    </submittedName>
</protein>
<dbReference type="RefSeq" id="WP_011512327.1">
    <property type="nucleotide sequence ID" value="NC_007964.1"/>
</dbReference>
<dbReference type="OrthoDB" id="7331188at2"/>
<evidence type="ECO:0000313" key="3">
    <source>
        <dbReference type="Proteomes" id="UP000001953"/>
    </source>
</evidence>
<dbReference type="AlphaFoldDB" id="Q1QGE7"/>
<keyword evidence="3" id="KW-1185">Reference proteome</keyword>
<feature type="region of interest" description="Disordered" evidence="1">
    <location>
        <begin position="61"/>
        <end position="95"/>
    </location>
</feature>
<reference evidence="2 3" key="1">
    <citation type="submission" date="2006-03" db="EMBL/GenBank/DDBJ databases">
        <title>Complete sequence of chromosome of Nitrobacter hamburgensis X14.</title>
        <authorList>
            <consortium name="US DOE Joint Genome Institute"/>
            <person name="Copeland A."/>
            <person name="Lucas S."/>
            <person name="Lapidus A."/>
            <person name="Barry K."/>
            <person name="Detter J.C."/>
            <person name="Glavina del Rio T."/>
            <person name="Hammon N."/>
            <person name="Israni S."/>
            <person name="Dalin E."/>
            <person name="Tice H."/>
            <person name="Pitluck S."/>
            <person name="Chain P."/>
            <person name="Malfatti S."/>
            <person name="Shin M."/>
            <person name="Vergez L."/>
            <person name="Schmutz J."/>
            <person name="Larimer F."/>
            <person name="Land M."/>
            <person name="Hauser L."/>
            <person name="Kyrpides N."/>
            <person name="Ivanova N."/>
            <person name="Ward B."/>
            <person name="Arp D."/>
            <person name="Klotz M."/>
            <person name="Stein L."/>
            <person name="O'Mullan G."/>
            <person name="Starkenburg S."/>
            <person name="Sayavedra L."/>
            <person name="Poret-Peterson A.T."/>
            <person name="Gentry M.E."/>
            <person name="Bruce D."/>
            <person name="Richardson P."/>
        </authorList>
    </citation>
    <scope>NUCLEOTIDE SEQUENCE [LARGE SCALE GENOMIC DNA]</scope>
    <source>
        <strain evidence="3">DSM 10229 / NCIMB 13809 / X14</strain>
    </source>
</reference>
<evidence type="ECO:0000256" key="1">
    <source>
        <dbReference type="SAM" id="MobiDB-lite"/>
    </source>
</evidence>
<name>Q1QGE7_NITHX</name>
<gene>
    <name evidence="2" type="ordered locus">Nham_4034</name>
</gene>
<proteinExistence type="predicted"/>
<dbReference type="EMBL" id="CP000319">
    <property type="protein sequence ID" value="ABE64700.1"/>
    <property type="molecule type" value="Genomic_DNA"/>
</dbReference>
<dbReference type="eggNOG" id="COG4312">
    <property type="taxonomic scope" value="Bacteria"/>
</dbReference>
<dbReference type="HOGENOM" id="CLU_2369964_0_0_5"/>
<feature type="compositionally biased region" description="Gly residues" evidence="1">
    <location>
        <begin position="61"/>
        <end position="71"/>
    </location>
</feature>
<dbReference type="KEGG" id="nha:Nham_4034"/>
<accession>Q1QGE7</accession>
<organism evidence="2 3">
    <name type="scientific">Nitrobacter hamburgensis (strain DSM 10229 / NCIMB 13809 / X14)</name>
    <dbReference type="NCBI Taxonomy" id="323097"/>
    <lineage>
        <taxon>Bacteria</taxon>
        <taxon>Pseudomonadati</taxon>
        <taxon>Pseudomonadota</taxon>
        <taxon>Alphaproteobacteria</taxon>
        <taxon>Hyphomicrobiales</taxon>
        <taxon>Nitrobacteraceae</taxon>
        <taxon>Nitrobacter</taxon>
    </lineage>
</organism>
<dbReference type="Proteomes" id="UP000001953">
    <property type="component" value="Chromosome"/>
</dbReference>
<evidence type="ECO:0000313" key="2">
    <source>
        <dbReference type="EMBL" id="ABE64700.1"/>
    </source>
</evidence>